<protein>
    <submittedName>
        <fullName evidence="1">Uncharacterized protein</fullName>
    </submittedName>
</protein>
<accession>A0A1X0RSY0</accession>
<feature type="non-terminal residue" evidence="1">
    <location>
        <position position="75"/>
    </location>
</feature>
<evidence type="ECO:0000313" key="1">
    <source>
        <dbReference type="EMBL" id="ORE15135.1"/>
    </source>
</evidence>
<sequence>NMERSSYIESWHSQLKTNYLQRKENRRLGRLIFILVDDVHANFMHNTTRMTANIGRMISKIRETRKRMIAAEEIN</sequence>
<organism evidence="1 2">
    <name type="scientific">Rhizopus microsporus</name>
    <dbReference type="NCBI Taxonomy" id="58291"/>
    <lineage>
        <taxon>Eukaryota</taxon>
        <taxon>Fungi</taxon>
        <taxon>Fungi incertae sedis</taxon>
        <taxon>Mucoromycota</taxon>
        <taxon>Mucoromycotina</taxon>
        <taxon>Mucoromycetes</taxon>
        <taxon>Mucorales</taxon>
        <taxon>Mucorineae</taxon>
        <taxon>Rhizopodaceae</taxon>
        <taxon>Rhizopus</taxon>
    </lineage>
</organism>
<feature type="non-terminal residue" evidence="1">
    <location>
        <position position="1"/>
    </location>
</feature>
<dbReference type="Proteomes" id="UP000242381">
    <property type="component" value="Unassembled WGS sequence"/>
</dbReference>
<dbReference type="EMBL" id="KV921437">
    <property type="protein sequence ID" value="ORE15135.1"/>
    <property type="molecule type" value="Genomic_DNA"/>
</dbReference>
<evidence type="ECO:0000313" key="2">
    <source>
        <dbReference type="Proteomes" id="UP000242381"/>
    </source>
</evidence>
<dbReference type="AlphaFoldDB" id="A0A1X0RSY0"/>
<reference evidence="1 2" key="1">
    <citation type="journal article" date="2016" name="Proc. Natl. Acad. Sci. U.S.A.">
        <title>Lipid metabolic changes in an early divergent fungus govern the establishment of a mutualistic symbiosis with endobacteria.</title>
        <authorList>
            <person name="Lastovetsky O.A."/>
            <person name="Gaspar M.L."/>
            <person name="Mondo S.J."/>
            <person name="LaButti K.M."/>
            <person name="Sandor L."/>
            <person name="Grigoriev I.V."/>
            <person name="Henry S.A."/>
            <person name="Pawlowska T.E."/>
        </authorList>
    </citation>
    <scope>NUCLEOTIDE SEQUENCE [LARGE SCALE GENOMIC DNA]</scope>
    <source>
        <strain evidence="1 2">ATCC 11559</strain>
    </source>
</reference>
<name>A0A1X0RSY0_RHIZD</name>
<gene>
    <name evidence="1" type="ORF">BCV71DRAFT_156643</name>
</gene>
<proteinExistence type="predicted"/>